<feature type="transmembrane region" description="Helical" evidence="6">
    <location>
        <begin position="220"/>
        <end position="246"/>
    </location>
</feature>
<keyword evidence="3 6" id="KW-0812">Transmembrane</keyword>
<dbReference type="SUPFAM" id="SSF103481">
    <property type="entry name" value="Multidrug resistance efflux transporter EmrE"/>
    <property type="match status" value="2"/>
</dbReference>
<dbReference type="Proteomes" id="UP000031521">
    <property type="component" value="Chromosome"/>
</dbReference>
<sequence length="304" mass="32462">MAHHATAADRRNGHLAMLAFSCLVAGSFSLGAMAANEISPLALNGVRFAAAAVIVGVLAQVTGGIPRAALHQPWRYIVLGGIFALYFVMMFVGLKTAEPVSASAVFTLTPLIAAGFGYLLMRQITTPRIAAALVIGAAGALWVIFRADLRALMAFHVGRGEALYFIGVVAHALYTPLVPRLHRGEGTFVFTFFILSGAALAILLFGWRDIVATDWAHLPAIVWIALGYITFFATTITASLLAFASVRLESAKVMAYTYLVPTWVIVWEVLLGHGVPAPRLLGGVGLTVLALLLLLKHEDRGREG</sequence>
<feature type="transmembrane region" description="Helical" evidence="6">
    <location>
        <begin position="74"/>
        <end position="94"/>
    </location>
</feature>
<feature type="transmembrane region" description="Helical" evidence="6">
    <location>
        <begin position="186"/>
        <end position="208"/>
    </location>
</feature>
<feature type="transmembrane region" description="Helical" evidence="6">
    <location>
        <begin position="44"/>
        <end position="62"/>
    </location>
</feature>
<dbReference type="Pfam" id="PF00892">
    <property type="entry name" value="EamA"/>
    <property type="match status" value="2"/>
</dbReference>
<dbReference type="KEGG" id="cid:P73_0750"/>
<dbReference type="PANTHER" id="PTHR32322">
    <property type="entry name" value="INNER MEMBRANE TRANSPORTER"/>
    <property type="match status" value="1"/>
</dbReference>
<evidence type="ECO:0000256" key="6">
    <source>
        <dbReference type="SAM" id="Phobius"/>
    </source>
</evidence>
<dbReference type="STRING" id="1208324.P73_0750"/>
<comment type="similarity">
    <text evidence="2">Belongs to the EamA transporter family.</text>
</comment>
<evidence type="ECO:0000259" key="7">
    <source>
        <dbReference type="Pfam" id="PF00892"/>
    </source>
</evidence>
<evidence type="ECO:0000256" key="3">
    <source>
        <dbReference type="ARBA" id="ARBA00022692"/>
    </source>
</evidence>
<dbReference type="InterPro" id="IPR037185">
    <property type="entry name" value="EmrE-like"/>
</dbReference>
<feature type="transmembrane region" description="Helical" evidence="6">
    <location>
        <begin position="253"/>
        <end position="271"/>
    </location>
</feature>
<dbReference type="PANTHER" id="PTHR32322:SF2">
    <property type="entry name" value="EAMA DOMAIN-CONTAINING PROTEIN"/>
    <property type="match status" value="1"/>
</dbReference>
<proteinExistence type="inferred from homology"/>
<keyword evidence="9" id="KW-1185">Reference proteome</keyword>
<evidence type="ECO:0000313" key="9">
    <source>
        <dbReference type="Proteomes" id="UP000031521"/>
    </source>
</evidence>
<evidence type="ECO:0000256" key="5">
    <source>
        <dbReference type="ARBA" id="ARBA00023136"/>
    </source>
</evidence>
<evidence type="ECO:0000256" key="2">
    <source>
        <dbReference type="ARBA" id="ARBA00007362"/>
    </source>
</evidence>
<feature type="domain" description="EamA" evidence="7">
    <location>
        <begin position="13"/>
        <end position="144"/>
    </location>
</feature>
<feature type="transmembrane region" description="Helical" evidence="6">
    <location>
        <begin position="277"/>
        <end position="295"/>
    </location>
</feature>
<dbReference type="AlphaFoldDB" id="A0A0B5DWE2"/>
<keyword evidence="5 6" id="KW-0472">Membrane</keyword>
<keyword evidence="4 6" id="KW-1133">Transmembrane helix</keyword>
<dbReference type="HOGENOM" id="CLU_033863_14_1_5"/>
<protein>
    <recommendedName>
        <fullName evidence="7">EamA domain-containing protein</fullName>
    </recommendedName>
</protein>
<dbReference type="InterPro" id="IPR000620">
    <property type="entry name" value="EamA_dom"/>
</dbReference>
<feature type="domain" description="EamA" evidence="7">
    <location>
        <begin position="160"/>
        <end position="295"/>
    </location>
</feature>
<evidence type="ECO:0000256" key="1">
    <source>
        <dbReference type="ARBA" id="ARBA00004141"/>
    </source>
</evidence>
<feature type="transmembrane region" description="Helical" evidence="6">
    <location>
        <begin position="151"/>
        <end position="174"/>
    </location>
</feature>
<dbReference type="EMBL" id="CP004393">
    <property type="protein sequence ID" value="AJE45465.1"/>
    <property type="molecule type" value="Genomic_DNA"/>
</dbReference>
<evidence type="ECO:0000313" key="8">
    <source>
        <dbReference type="EMBL" id="AJE45465.1"/>
    </source>
</evidence>
<evidence type="ECO:0000256" key="4">
    <source>
        <dbReference type="ARBA" id="ARBA00022989"/>
    </source>
</evidence>
<accession>A0A0B5DWE2</accession>
<feature type="transmembrane region" description="Helical" evidence="6">
    <location>
        <begin position="128"/>
        <end position="145"/>
    </location>
</feature>
<comment type="subcellular location">
    <subcellularLocation>
        <location evidence="1">Membrane</location>
        <topology evidence="1">Multi-pass membrane protein</topology>
    </subcellularLocation>
</comment>
<dbReference type="GO" id="GO:0016020">
    <property type="term" value="C:membrane"/>
    <property type="evidence" value="ECO:0007669"/>
    <property type="project" value="UniProtKB-SubCell"/>
</dbReference>
<gene>
    <name evidence="8" type="ORF">P73_0750</name>
</gene>
<name>A0A0B5DWE2_9RHOB</name>
<dbReference type="InterPro" id="IPR050638">
    <property type="entry name" value="AA-Vitamin_Transporters"/>
</dbReference>
<organism evidence="8 9">
    <name type="scientific">Celeribacter indicus</name>
    <dbReference type="NCBI Taxonomy" id="1208324"/>
    <lineage>
        <taxon>Bacteria</taxon>
        <taxon>Pseudomonadati</taxon>
        <taxon>Pseudomonadota</taxon>
        <taxon>Alphaproteobacteria</taxon>
        <taxon>Rhodobacterales</taxon>
        <taxon>Roseobacteraceae</taxon>
        <taxon>Celeribacter</taxon>
    </lineage>
</organism>
<feature type="transmembrane region" description="Helical" evidence="6">
    <location>
        <begin position="100"/>
        <end position="121"/>
    </location>
</feature>
<reference evidence="8 9" key="1">
    <citation type="journal article" date="2014" name="Int. J. Syst. Evol. Microbiol.">
        <title>Celeribacter indicus sp. nov., a polycyclic aromatic hydrocarbon-degrading bacterium from deep-sea sediment and reclassification of Huaishuia halophila as Celeribacter halophilus comb. nov.</title>
        <authorList>
            <person name="Lai Q."/>
            <person name="Cao J."/>
            <person name="Yuan J."/>
            <person name="Li F."/>
            <person name="Shao Z."/>
        </authorList>
    </citation>
    <scope>NUCLEOTIDE SEQUENCE [LARGE SCALE GENOMIC DNA]</scope>
    <source>
        <strain evidence="8">P73</strain>
    </source>
</reference>